<feature type="domain" description="SWIM-type" evidence="5">
    <location>
        <begin position="342"/>
        <end position="374"/>
    </location>
</feature>
<organism evidence="6 7">
    <name type="scientific">Handroanthus impetiginosus</name>
    <dbReference type="NCBI Taxonomy" id="429701"/>
    <lineage>
        <taxon>Eukaryota</taxon>
        <taxon>Viridiplantae</taxon>
        <taxon>Streptophyta</taxon>
        <taxon>Embryophyta</taxon>
        <taxon>Tracheophyta</taxon>
        <taxon>Spermatophyta</taxon>
        <taxon>Magnoliopsida</taxon>
        <taxon>eudicotyledons</taxon>
        <taxon>Gunneridae</taxon>
        <taxon>Pentapetalae</taxon>
        <taxon>asterids</taxon>
        <taxon>lamiids</taxon>
        <taxon>Lamiales</taxon>
        <taxon>Bignoniaceae</taxon>
        <taxon>Crescentiina</taxon>
        <taxon>Tabebuia alliance</taxon>
        <taxon>Handroanthus</taxon>
    </lineage>
</organism>
<protein>
    <recommendedName>
        <fullName evidence="5">SWIM-type domain-containing protein</fullName>
    </recommendedName>
</protein>
<dbReference type="PANTHER" id="PTHR31973:SF187">
    <property type="entry name" value="MUTATOR TRANSPOSASE MUDRA PROTEIN"/>
    <property type="match status" value="1"/>
</dbReference>
<dbReference type="InterPro" id="IPR007527">
    <property type="entry name" value="Znf_SWIM"/>
</dbReference>
<evidence type="ECO:0000313" key="6">
    <source>
        <dbReference type="EMBL" id="PIN24524.1"/>
    </source>
</evidence>
<dbReference type="AlphaFoldDB" id="A0A2G9I449"/>
<dbReference type="OrthoDB" id="687700at2759"/>
<keyword evidence="3" id="KW-0862">Zinc</keyword>
<evidence type="ECO:0000256" key="1">
    <source>
        <dbReference type="ARBA" id="ARBA00022723"/>
    </source>
</evidence>
<evidence type="ECO:0000259" key="5">
    <source>
        <dbReference type="PROSITE" id="PS50966"/>
    </source>
</evidence>
<name>A0A2G9I449_9LAMI</name>
<dbReference type="GO" id="GO:0008270">
    <property type="term" value="F:zinc ion binding"/>
    <property type="evidence" value="ECO:0007669"/>
    <property type="project" value="UniProtKB-KW"/>
</dbReference>
<accession>A0A2G9I449</accession>
<keyword evidence="2 4" id="KW-0863">Zinc-finger</keyword>
<dbReference type="EMBL" id="NKXS01000400">
    <property type="protein sequence ID" value="PIN24524.1"/>
    <property type="molecule type" value="Genomic_DNA"/>
</dbReference>
<sequence>MERKKKHIRGEVDYIDYVEPNKMSLIIMDTIEKMLGFQDFIGFYYRIPGSEDDEGLVFMAKYNYNGRNDFDVSLNGQNDGEQIDNVRLDDERESSKDQSLYDSDYDMSRGDGMTCVEKIDHEVEWGTIKANEKEKNDRELEVKDLSDDLHSLCSNDDKNKGLLPTVYDLLPQVELRYCVRHMYNSFKKIHNVQKMLEKLKDESRACTGAHARDKKFEIRGIYCSRYPVDVEKKTCSCRRWDLTGCRRNPEAYVHKYYCKDIPAKAEKKRGRTLAYKVCGKDGHNTLTCPSQKKHRVEGQRALSNLHVPIKMLEKLEDESRACIGAYVGDEEFEVRDIYGSKYSVDIEKKTCSCRRWHLTGVSCIHRVCAIRGFRRNLEDMYIKAYEHIIKPVLKNGD</sequence>
<evidence type="ECO:0000313" key="7">
    <source>
        <dbReference type="Proteomes" id="UP000231279"/>
    </source>
</evidence>
<gene>
    <name evidence="6" type="ORF">CDL12_02744</name>
</gene>
<dbReference type="InterPro" id="IPR006564">
    <property type="entry name" value="Znf_PMZ"/>
</dbReference>
<dbReference type="PANTHER" id="PTHR31973">
    <property type="entry name" value="POLYPROTEIN, PUTATIVE-RELATED"/>
    <property type="match status" value="1"/>
</dbReference>
<evidence type="ECO:0000256" key="3">
    <source>
        <dbReference type="ARBA" id="ARBA00022833"/>
    </source>
</evidence>
<dbReference type="SMART" id="SM00575">
    <property type="entry name" value="ZnF_PMZ"/>
    <property type="match status" value="1"/>
</dbReference>
<dbReference type="Pfam" id="PF04434">
    <property type="entry name" value="SWIM"/>
    <property type="match status" value="2"/>
</dbReference>
<keyword evidence="1" id="KW-0479">Metal-binding</keyword>
<dbReference type="PROSITE" id="PS50966">
    <property type="entry name" value="ZF_SWIM"/>
    <property type="match status" value="1"/>
</dbReference>
<comment type="caution">
    <text evidence="6">The sequence shown here is derived from an EMBL/GenBank/DDBJ whole genome shotgun (WGS) entry which is preliminary data.</text>
</comment>
<dbReference type="Proteomes" id="UP000231279">
    <property type="component" value="Unassembled WGS sequence"/>
</dbReference>
<proteinExistence type="predicted"/>
<evidence type="ECO:0000256" key="4">
    <source>
        <dbReference type="PROSITE-ProRule" id="PRU00325"/>
    </source>
</evidence>
<reference evidence="7" key="1">
    <citation type="journal article" date="2018" name="Gigascience">
        <title>Genome assembly of the Pink Ipe (Handroanthus impetiginosus, Bignoniaceae), a highly valued, ecologically keystone Neotropical timber forest tree.</title>
        <authorList>
            <person name="Silva-Junior O.B."/>
            <person name="Grattapaglia D."/>
            <person name="Novaes E."/>
            <person name="Collevatti R.G."/>
        </authorList>
    </citation>
    <scope>NUCLEOTIDE SEQUENCE [LARGE SCALE GENOMIC DNA]</scope>
    <source>
        <strain evidence="7">cv. UFG-1</strain>
    </source>
</reference>
<evidence type="ECO:0000256" key="2">
    <source>
        <dbReference type="ARBA" id="ARBA00022771"/>
    </source>
</evidence>
<keyword evidence="7" id="KW-1185">Reference proteome</keyword>